<dbReference type="SUPFAM" id="SSF81383">
    <property type="entry name" value="F-box domain"/>
    <property type="match status" value="1"/>
</dbReference>
<dbReference type="GeneID" id="19200633"/>
<dbReference type="InterPro" id="IPR036047">
    <property type="entry name" value="F-box-like_dom_sf"/>
</dbReference>
<organism evidence="2 3">
    <name type="scientific">Coniophora puteana (strain RWD-64-598)</name>
    <name type="common">Brown rot fungus</name>
    <dbReference type="NCBI Taxonomy" id="741705"/>
    <lineage>
        <taxon>Eukaryota</taxon>
        <taxon>Fungi</taxon>
        <taxon>Dikarya</taxon>
        <taxon>Basidiomycota</taxon>
        <taxon>Agaricomycotina</taxon>
        <taxon>Agaricomycetes</taxon>
        <taxon>Agaricomycetidae</taxon>
        <taxon>Boletales</taxon>
        <taxon>Coniophorineae</taxon>
        <taxon>Coniophoraceae</taxon>
        <taxon>Coniophora</taxon>
    </lineage>
</organism>
<feature type="domain" description="F-box" evidence="1">
    <location>
        <begin position="49"/>
        <end position="93"/>
    </location>
</feature>
<proteinExistence type="predicted"/>
<evidence type="ECO:0000313" key="2">
    <source>
        <dbReference type="EMBL" id="EIW84634.1"/>
    </source>
</evidence>
<evidence type="ECO:0000313" key="3">
    <source>
        <dbReference type="Proteomes" id="UP000053558"/>
    </source>
</evidence>
<dbReference type="Proteomes" id="UP000053558">
    <property type="component" value="Unassembled WGS sequence"/>
</dbReference>
<dbReference type="AlphaFoldDB" id="A0A5M3N0T6"/>
<dbReference type="Gene3D" id="3.80.10.10">
    <property type="entry name" value="Ribonuclease Inhibitor"/>
    <property type="match status" value="1"/>
</dbReference>
<dbReference type="InterPro" id="IPR001810">
    <property type="entry name" value="F-box_dom"/>
</dbReference>
<dbReference type="Gene3D" id="1.20.1280.50">
    <property type="match status" value="1"/>
</dbReference>
<dbReference type="OrthoDB" id="3156934at2759"/>
<gene>
    <name evidence="2" type="ORF">CONPUDRAFT_134605</name>
</gene>
<dbReference type="RefSeq" id="XP_007764374.1">
    <property type="nucleotide sequence ID" value="XM_007766184.1"/>
</dbReference>
<dbReference type="EMBL" id="JH711574">
    <property type="protein sequence ID" value="EIW84634.1"/>
    <property type="molecule type" value="Genomic_DNA"/>
</dbReference>
<dbReference type="OMA" id="EWLRITH"/>
<accession>A0A5M3N0T6</accession>
<dbReference type="SUPFAM" id="SSF52047">
    <property type="entry name" value="RNI-like"/>
    <property type="match status" value="1"/>
</dbReference>
<sequence>MPSANEIPQAEVEYQRTLLDEQISRVENVRAALCSRRNVLSKSAMLVAEVLADIFSYCVVSGTVTPREWLRITHVCRHWRSVAVAIPTLWTTIRVGEGYHADLVERMLMRSQSMPIQLRFQFGVVDVDFPHALLGNEFFQQAHRVREVVISALHSGSTESFNSNHAMFTNLESLKVSFSPYHPPQISDKLLSPSFLGGVFPALRRLKLHQCAFPWASPIMSGLTHLVLYNIGSNAPEAKELWAMLSRVPKLRVLTLSNIMVQNGGAPASWNQRPKVWFPALEHLTIDSLDFAQYAWFIALIDFPPTTHLTLQTFPPYFTPDMPLLPPKVFAPQPFPLELYIRENEDTFRLSIRKFTLVHGRQRCSAAYNISEGTYPCGNRLSFALRSGQGDDDGWPFQAAPLAQLDVRLLIIETTRRSETIPWHDLFVTLSQVVDLKLTLHSHALHDVLGALMPADGTFPLPTLGRFSLKVSQSTDAPSEDALLKLLEEREQAGARRLEVLIGRGWVVSRSCVDELITHAQLVDWDTVGDNTNASAQDPENA</sequence>
<name>A0A5M3N0T6_CONPW</name>
<dbReference type="InterPro" id="IPR032675">
    <property type="entry name" value="LRR_dom_sf"/>
</dbReference>
<evidence type="ECO:0000259" key="1">
    <source>
        <dbReference type="Pfam" id="PF12937"/>
    </source>
</evidence>
<dbReference type="Pfam" id="PF12937">
    <property type="entry name" value="F-box-like"/>
    <property type="match status" value="1"/>
</dbReference>
<comment type="caution">
    <text evidence="2">The sequence shown here is derived from an EMBL/GenBank/DDBJ whole genome shotgun (WGS) entry which is preliminary data.</text>
</comment>
<dbReference type="KEGG" id="cput:CONPUDRAFT_134605"/>
<reference evidence="3" key="1">
    <citation type="journal article" date="2012" name="Science">
        <title>The Paleozoic origin of enzymatic lignin decomposition reconstructed from 31 fungal genomes.</title>
        <authorList>
            <person name="Floudas D."/>
            <person name="Binder M."/>
            <person name="Riley R."/>
            <person name="Barry K."/>
            <person name="Blanchette R.A."/>
            <person name="Henrissat B."/>
            <person name="Martinez A.T."/>
            <person name="Otillar R."/>
            <person name="Spatafora J.W."/>
            <person name="Yadav J.S."/>
            <person name="Aerts A."/>
            <person name="Benoit I."/>
            <person name="Boyd A."/>
            <person name="Carlson A."/>
            <person name="Copeland A."/>
            <person name="Coutinho P.M."/>
            <person name="de Vries R.P."/>
            <person name="Ferreira P."/>
            <person name="Findley K."/>
            <person name="Foster B."/>
            <person name="Gaskell J."/>
            <person name="Glotzer D."/>
            <person name="Gorecki P."/>
            <person name="Heitman J."/>
            <person name="Hesse C."/>
            <person name="Hori C."/>
            <person name="Igarashi K."/>
            <person name="Jurgens J.A."/>
            <person name="Kallen N."/>
            <person name="Kersten P."/>
            <person name="Kohler A."/>
            <person name="Kuees U."/>
            <person name="Kumar T.K.A."/>
            <person name="Kuo A."/>
            <person name="LaButti K."/>
            <person name="Larrondo L.F."/>
            <person name="Lindquist E."/>
            <person name="Ling A."/>
            <person name="Lombard V."/>
            <person name="Lucas S."/>
            <person name="Lundell T."/>
            <person name="Martin R."/>
            <person name="McLaughlin D.J."/>
            <person name="Morgenstern I."/>
            <person name="Morin E."/>
            <person name="Murat C."/>
            <person name="Nagy L.G."/>
            <person name="Nolan M."/>
            <person name="Ohm R.A."/>
            <person name="Patyshakuliyeva A."/>
            <person name="Rokas A."/>
            <person name="Ruiz-Duenas F.J."/>
            <person name="Sabat G."/>
            <person name="Salamov A."/>
            <person name="Samejima M."/>
            <person name="Schmutz J."/>
            <person name="Slot J.C."/>
            <person name="St John F."/>
            <person name="Stenlid J."/>
            <person name="Sun H."/>
            <person name="Sun S."/>
            <person name="Syed K."/>
            <person name="Tsang A."/>
            <person name="Wiebenga A."/>
            <person name="Young D."/>
            <person name="Pisabarro A."/>
            <person name="Eastwood D.C."/>
            <person name="Martin F."/>
            <person name="Cullen D."/>
            <person name="Grigoriev I.V."/>
            <person name="Hibbett D.S."/>
        </authorList>
    </citation>
    <scope>NUCLEOTIDE SEQUENCE [LARGE SCALE GENOMIC DNA]</scope>
    <source>
        <strain evidence="3">RWD-64-598 SS2</strain>
    </source>
</reference>
<protein>
    <recommendedName>
        <fullName evidence="1">F-box domain-containing protein</fullName>
    </recommendedName>
</protein>
<keyword evidence="3" id="KW-1185">Reference proteome</keyword>